<organism evidence="2 3">
    <name type="scientific">Aeromicrobium piscarium</name>
    <dbReference type="NCBI Taxonomy" id="2590901"/>
    <lineage>
        <taxon>Bacteria</taxon>
        <taxon>Bacillati</taxon>
        <taxon>Actinomycetota</taxon>
        <taxon>Actinomycetes</taxon>
        <taxon>Propionibacteriales</taxon>
        <taxon>Nocardioidaceae</taxon>
        <taxon>Aeromicrobium</taxon>
    </lineage>
</organism>
<feature type="coiled-coil region" evidence="1">
    <location>
        <begin position="19"/>
        <end position="46"/>
    </location>
</feature>
<keyword evidence="3" id="KW-1185">Reference proteome</keyword>
<dbReference type="AlphaFoldDB" id="A0A554S7L6"/>
<gene>
    <name evidence="2" type="ORF">FNM00_11980</name>
</gene>
<evidence type="ECO:0000313" key="3">
    <source>
        <dbReference type="Proteomes" id="UP000316988"/>
    </source>
</evidence>
<name>A0A554S7L6_9ACTN</name>
<evidence type="ECO:0000313" key="2">
    <source>
        <dbReference type="EMBL" id="TSD62347.1"/>
    </source>
</evidence>
<dbReference type="OrthoDB" id="4981275at2"/>
<proteinExistence type="predicted"/>
<protein>
    <submittedName>
        <fullName evidence="2">Uncharacterized protein</fullName>
    </submittedName>
</protein>
<dbReference type="EMBL" id="VLNT01000009">
    <property type="protein sequence ID" value="TSD62347.1"/>
    <property type="molecule type" value="Genomic_DNA"/>
</dbReference>
<accession>A0A554S7L6</accession>
<reference evidence="2 3" key="1">
    <citation type="submission" date="2019-07" db="EMBL/GenBank/DDBJ databases">
        <authorList>
            <person name="Zhao L.H."/>
        </authorList>
    </citation>
    <scope>NUCLEOTIDE SEQUENCE [LARGE SCALE GENOMIC DNA]</scope>
    <source>
        <strain evidence="2 3">Co35</strain>
    </source>
</reference>
<sequence length="65" mass="7638">MRSEITRLARGARRRLSGWRQLNQRVRALEDEVATLRKENNQLRRDSLRVAEIADLVVERLSHGD</sequence>
<evidence type="ECO:0000256" key="1">
    <source>
        <dbReference type="SAM" id="Coils"/>
    </source>
</evidence>
<dbReference type="Proteomes" id="UP000316988">
    <property type="component" value="Unassembled WGS sequence"/>
</dbReference>
<dbReference type="RefSeq" id="WP_143913781.1">
    <property type="nucleotide sequence ID" value="NZ_VLNT01000009.1"/>
</dbReference>
<keyword evidence="1" id="KW-0175">Coiled coil</keyword>
<comment type="caution">
    <text evidence="2">The sequence shown here is derived from an EMBL/GenBank/DDBJ whole genome shotgun (WGS) entry which is preliminary data.</text>
</comment>